<dbReference type="Pfam" id="PF13579">
    <property type="entry name" value="Glyco_trans_4_4"/>
    <property type="match status" value="1"/>
</dbReference>
<organism evidence="2 3">
    <name type="scientific">Variovorax dokdonensis</name>
    <dbReference type="NCBI Taxonomy" id="344883"/>
    <lineage>
        <taxon>Bacteria</taxon>
        <taxon>Pseudomonadati</taxon>
        <taxon>Pseudomonadota</taxon>
        <taxon>Betaproteobacteria</taxon>
        <taxon>Burkholderiales</taxon>
        <taxon>Comamonadaceae</taxon>
        <taxon>Variovorax</taxon>
    </lineage>
</organism>
<dbReference type="EMBL" id="JASZYV010000002">
    <property type="protein sequence ID" value="MDM0044628.1"/>
    <property type="molecule type" value="Genomic_DNA"/>
</dbReference>
<dbReference type="RefSeq" id="WP_286659750.1">
    <property type="nucleotide sequence ID" value="NZ_JASZYV010000002.1"/>
</dbReference>
<evidence type="ECO:0000259" key="1">
    <source>
        <dbReference type="Pfam" id="PF13579"/>
    </source>
</evidence>
<dbReference type="InterPro" id="IPR050194">
    <property type="entry name" value="Glycosyltransferase_grp1"/>
</dbReference>
<dbReference type="InterPro" id="IPR028098">
    <property type="entry name" value="Glyco_trans_4-like_N"/>
</dbReference>
<accession>A0ABT7N9N1</accession>
<sequence>MTHENLRVAFICKRRYMGKDVILDRYARLYEIPRQLAHLGHDVSAWCLDYQGTEAGSWEHDGGVGRLRWRSQPIRPWFLPPLLTYPSRLLRQLQEFAPDVLIGASDIPHVAIGSWLAGHLGCAYVADLYDNFEGFGQARIPGFVGALRRGVRRADLVITTSEPLREYVLANYPPRGEVVPMPSSVDLQIFCPMDRGAARRALGLPPDATLVGTAGGLHREKGVEPLYEAWSRSLSKHDHIHLVLAGPLDPSCPLPTGDRVHYLGQLGHSEVATLFNALDVGVISVLDTPFGRYCFPQKAYEMLACRLPVVAANVGAIGTLLAKYPNLLFAPGSSEGLAGAVLYQCRQGVRVELEVQDWRALLAPINERLTNIRHAPRGHFQ</sequence>
<gene>
    <name evidence="2" type="ORF">QTH91_09065</name>
</gene>
<keyword evidence="2" id="KW-0328">Glycosyltransferase</keyword>
<protein>
    <submittedName>
        <fullName evidence="2">Glycosyltransferase family 4 protein</fullName>
        <ecNumber evidence="2">2.4.-.-</ecNumber>
    </submittedName>
</protein>
<name>A0ABT7N9N1_9BURK</name>
<keyword evidence="2" id="KW-0808">Transferase</keyword>
<dbReference type="SUPFAM" id="SSF53756">
    <property type="entry name" value="UDP-Glycosyltransferase/glycogen phosphorylase"/>
    <property type="match status" value="1"/>
</dbReference>
<evidence type="ECO:0000313" key="3">
    <source>
        <dbReference type="Proteomes" id="UP001174908"/>
    </source>
</evidence>
<dbReference type="CDD" id="cd03801">
    <property type="entry name" value="GT4_PimA-like"/>
    <property type="match status" value="1"/>
</dbReference>
<proteinExistence type="predicted"/>
<dbReference type="Gene3D" id="3.40.50.2000">
    <property type="entry name" value="Glycogen Phosphorylase B"/>
    <property type="match status" value="2"/>
</dbReference>
<feature type="domain" description="Glycosyltransferase subfamily 4-like N-terminal" evidence="1">
    <location>
        <begin position="29"/>
        <end position="182"/>
    </location>
</feature>
<dbReference type="EC" id="2.4.-.-" evidence="2"/>
<dbReference type="GO" id="GO:0016757">
    <property type="term" value="F:glycosyltransferase activity"/>
    <property type="evidence" value="ECO:0007669"/>
    <property type="project" value="UniProtKB-KW"/>
</dbReference>
<dbReference type="Pfam" id="PF13692">
    <property type="entry name" value="Glyco_trans_1_4"/>
    <property type="match status" value="1"/>
</dbReference>
<dbReference type="PANTHER" id="PTHR45947">
    <property type="entry name" value="SULFOQUINOVOSYL TRANSFERASE SQD2"/>
    <property type="match status" value="1"/>
</dbReference>
<reference evidence="2" key="1">
    <citation type="submission" date="2023-06" db="EMBL/GenBank/DDBJ databases">
        <authorList>
            <person name="Jiang Y."/>
            <person name="Liu Q."/>
        </authorList>
    </citation>
    <scope>NUCLEOTIDE SEQUENCE</scope>
    <source>
        <strain evidence="2">CGMCC 1.12089</strain>
    </source>
</reference>
<keyword evidence="3" id="KW-1185">Reference proteome</keyword>
<dbReference type="PANTHER" id="PTHR45947:SF13">
    <property type="entry name" value="TRANSFERASE"/>
    <property type="match status" value="1"/>
</dbReference>
<dbReference type="Proteomes" id="UP001174908">
    <property type="component" value="Unassembled WGS sequence"/>
</dbReference>
<comment type="caution">
    <text evidence="2">The sequence shown here is derived from an EMBL/GenBank/DDBJ whole genome shotgun (WGS) entry which is preliminary data.</text>
</comment>
<evidence type="ECO:0000313" key="2">
    <source>
        <dbReference type="EMBL" id="MDM0044628.1"/>
    </source>
</evidence>